<evidence type="ECO:0008006" key="5">
    <source>
        <dbReference type="Google" id="ProtNLM"/>
    </source>
</evidence>
<evidence type="ECO:0000256" key="2">
    <source>
        <dbReference type="SAM" id="MobiDB-lite"/>
    </source>
</evidence>
<name>A0ABN9SC97_9DINO</name>
<protein>
    <recommendedName>
        <fullName evidence="5">Tubulin-folding cofactor A</fullName>
    </recommendedName>
</protein>
<evidence type="ECO:0000313" key="3">
    <source>
        <dbReference type="EMBL" id="CAK0828794.1"/>
    </source>
</evidence>
<proteinExistence type="predicted"/>
<keyword evidence="4" id="KW-1185">Reference proteome</keyword>
<evidence type="ECO:0000256" key="1">
    <source>
        <dbReference type="SAM" id="Coils"/>
    </source>
</evidence>
<dbReference type="Proteomes" id="UP001189429">
    <property type="component" value="Unassembled WGS sequence"/>
</dbReference>
<feature type="coiled-coil region" evidence="1">
    <location>
        <begin position="128"/>
        <end position="169"/>
    </location>
</feature>
<feature type="non-terminal residue" evidence="3">
    <location>
        <position position="1152"/>
    </location>
</feature>
<dbReference type="EMBL" id="CAUYUJ010010213">
    <property type="protein sequence ID" value="CAK0828794.1"/>
    <property type="molecule type" value="Genomic_DNA"/>
</dbReference>
<feature type="region of interest" description="Disordered" evidence="2">
    <location>
        <begin position="37"/>
        <end position="62"/>
    </location>
</feature>
<sequence length="1152" mass="122366">MCPTPSCRAGKQWDWNWRIIKNGGACSVCGQAQQLYSPKKKKDTPKGGSPKGPGPAVPAASSPAIFSPWGKAKLINQLEALVQQDASVTASVLAIKLAVETPALPRSRTPLEQLQSTEAKAKQAATNAHNFLSEIANLETRLEQARKDYDQAMEELVDAEEAHEAAVLAYNKDRAQTAPEVKPESVPDFLAAYEDKLKSIAIDEYEDGEAKDKLQTALTAMDEAKDQAAAVIHAVQTALEGVKLAAAQAEGGAAVGTATGAEGAKAAAAAAAPAAPSDAEAKARASKVKAARERLEQSAAKASPVARRACRQPPGPPFDDGNRSELRGISDIGVGTFDFGLRQPPSGPIYGDGDTSEVRGIASSVEVDSVGLESRQPPSGPLFGGGGTCELRGIFSDIGVVVSDLGVRQPPPGPLYGDGGTSEVRGIVSSVEVGPFDLETRHPPSGPLFGDGGTCELRGIFSSSGVGSVGSDYRRPPSGPLLGDGGTRDIGVGVIYFGVMQPPSGPLYGDGDTSELCGIVSSDDGVPVYYGEWQPPSGPLFGDGDTSELRGVSSYTAPHRAGASLFFANVTEWGPRIRQFVVEHKSKYGMMAFVKTHVTEAELIRYRASLDVDGWKLSACAAVGTGRSAEGTSGDEWVLARSHLATASFDRQRALMTKERLKDPCRGWVPIVWHLRVGNLMVIAAYFLPKHGFGGLNLHRWASLRAFLASVSDPWIIVADWNLTPTALGRNSFLKDVGGTIVLPDVRVTCDKGAGSLNAVASVSVADLVSVKGVLTVPWKVHCGLHVEIQGTSTAWWHRALVLPRPLPAVDRPPTAPDPQSKTYQRKQAALQRRKEALPPDHQDAFHELHQPPDLQGLTGDVFEVSLDRWNSNSPSGADGDGCPKYTFTAEMRMISESPIVSWALEGNDQLSQDYGKWVHQVEQSLLDPNLTAQERAPFTGRARGLAVTWKKSVSSPGRGVHSLTSDQMVEGSCQVVVAVEAVAACEVARGIGKARKAYADWDATVVTTPRSFAANAVADPIAIMANKSTKWGKIWSDAVDTPASIIQALSAIRHKAAEEDIPPLHCEQLQAAIRVTGNKKARGVDGLGAGDLGRLPTHALEELRDLFQRCEAAQAWPLQLAATLSALAPKPSGEGDRVLGMVPLPVKLWSR</sequence>
<feature type="region of interest" description="Disordered" evidence="2">
    <location>
        <begin position="271"/>
        <end position="325"/>
    </location>
</feature>
<reference evidence="3" key="1">
    <citation type="submission" date="2023-10" db="EMBL/GenBank/DDBJ databases">
        <authorList>
            <person name="Chen Y."/>
            <person name="Shah S."/>
            <person name="Dougan E. K."/>
            <person name="Thang M."/>
            <person name="Chan C."/>
        </authorList>
    </citation>
    <scope>NUCLEOTIDE SEQUENCE [LARGE SCALE GENOMIC DNA]</scope>
</reference>
<accession>A0ABN9SC97</accession>
<comment type="caution">
    <text evidence="3">The sequence shown here is derived from an EMBL/GenBank/DDBJ whole genome shotgun (WGS) entry which is preliminary data.</text>
</comment>
<feature type="region of interest" description="Disordered" evidence="2">
    <location>
        <begin position="808"/>
        <end position="837"/>
    </location>
</feature>
<organism evidence="3 4">
    <name type="scientific">Prorocentrum cordatum</name>
    <dbReference type="NCBI Taxonomy" id="2364126"/>
    <lineage>
        <taxon>Eukaryota</taxon>
        <taxon>Sar</taxon>
        <taxon>Alveolata</taxon>
        <taxon>Dinophyceae</taxon>
        <taxon>Prorocentrales</taxon>
        <taxon>Prorocentraceae</taxon>
        <taxon>Prorocentrum</taxon>
    </lineage>
</organism>
<gene>
    <name evidence="3" type="ORF">PCOR1329_LOCUS27930</name>
</gene>
<evidence type="ECO:0000313" key="4">
    <source>
        <dbReference type="Proteomes" id="UP001189429"/>
    </source>
</evidence>
<keyword evidence="1" id="KW-0175">Coiled coil</keyword>